<sequence length="186" mass="20462">MSGYTVSPAQPPLPTPSPFSYSVASTRWNSSPSIHTANLYLRFLALVLSFGSALSLAVLSPTETKVKKHPTSFLDYPQLLYCFTANIMVFLYAAYQLFKGICDIAHRGIFISDKVSDYISFIFDHLAGYVLVSASSVAVQTIQQMDNGNALWKAALVSVCMSFTTFLVIAASALLSGYKFCKRIIW</sequence>
<protein>
    <recommendedName>
        <fullName evidence="8">CASP-like protein</fullName>
    </recommendedName>
</protein>
<proteinExistence type="inferred from homology"/>
<comment type="caution">
    <text evidence="10">The sequence shown here is derived from an EMBL/GenBank/DDBJ whole genome shotgun (WGS) entry which is preliminary data.</text>
</comment>
<keyword evidence="7 8" id="KW-0472">Membrane</keyword>
<comment type="subcellular location">
    <subcellularLocation>
        <location evidence="1 8">Cell membrane</location>
        <topology evidence="1 8">Multi-pass membrane protein</topology>
    </subcellularLocation>
</comment>
<evidence type="ECO:0000256" key="5">
    <source>
        <dbReference type="ARBA" id="ARBA00022692"/>
    </source>
</evidence>
<keyword evidence="4 8" id="KW-1003">Cell membrane</keyword>
<dbReference type="EMBL" id="JBJXBP010000007">
    <property type="protein sequence ID" value="KAL3818092.1"/>
    <property type="molecule type" value="Genomic_DNA"/>
</dbReference>
<evidence type="ECO:0000256" key="2">
    <source>
        <dbReference type="ARBA" id="ARBA00007651"/>
    </source>
</evidence>
<comment type="subunit">
    <text evidence="3 8">Homodimer and heterodimers.</text>
</comment>
<dbReference type="Pfam" id="PF04535">
    <property type="entry name" value="CASP_dom"/>
    <property type="match status" value="1"/>
</dbReference>
<gene>
    <name evidence="10" type="ORF">ACJIZ3_003997</name>
</gene>
<dbReference type="PANTHER" id="PTHR33573:SF15">
    <property type="entry name" value="CASP-LIKE PROTEIN 4A4"/>
    <property type="match status" value="1"/>
</dbReference>
<evidence type="ECO:0000256" key="6">
    <source>
        <dbReference type="ARBA" id="ARBA00022989"/>
    </source>
</evidence>
<evidence type="ECO:0000313" key="10">
    <source>
        <dbReference type="EMBL" id="KAL3818092.1"/>
    </source>
</evidence>
<feature type="transmembrane region" description="Helical" evidence="8">
    <location>
        <begin position="78"/>
        <end position="98"/>
    </location>
</feature>
<evidence type="ECO:0000256" key="3">
    <source>
        <dbReference type="ARBA" id="ARBA00011489"/>
    </source>
</evidence>
<evidence type="ECO:0000259" key="9">
    <source>
        <dbReference type="Pfam" id="PF04535"/>
    </source>
</evidence>
<dbReference type="InterPro" id="IPR006702">
    <property type="entry name" value="CASP_dom"/>
</dbReference>
<name>A0ABD3S0W7_9LAMI</name>
<evidence type="ECO:0000256" key="7">
    <source>
        <dbReference type="ARBA" id="ARBA00023136"/>
    </source>
</evidence>
<comment type="similarity">
    <text evidence="2 8">Belongs to the Casparian strip membrane proteins (CASP) family.</text>
</comment>
<dbReference type="PANTHER" id="PTHR33573">
    <property type="entry name" value="CASP-LIKE PROTEIN 4A4"/>
    <property type="match status" value="1"/>
</dbReference>
<evidence type="ECO:0000313" key="11">
    <source>
        <dbReference type="Proteomes" id="UP001634393"/>
    </source>
</evidence>
<feature type="transmembrane region" description="Helical" evidence="8">
    <location>
        <begin position="151"/>
        <end position="175"/>
    </location>
</feature>
<evidence type="ECO:0000256" key="4">
    <source>
        <dbReference type="ARBA" id="ARBA00022475"/>
    </source>
</evidence>
<organism evidence="10 11">
    <name type="scientific">Penstemon smallii</name>
    <dbReference type="NCBI Taxonomy" id="265156"/>
    <lineage>
        <taxon>Eukaryota</taxon>
        <taxon>Viridiplantae</taxon>
        <taxon>Streptophyta</taxon>
        <taxon>Embryophyta</taxon>
        <taxon>Tracheophyta</taxon>
        <taxon>Spermatophyta</taxon>
        <taxon>Magnoliopsida</taxon>
        <taxon>eudicotyledons</taxon>
        <taxon>Gunneridae</taxon>
        <taxon>Pentapetalae</taxon>
        <taxon>asterids</taxon>
        <taxon>lamiids</taxon>
        <taxon>Lamiales</taxon>
        <taxon>Plantaginaceae</taxon>
        <taxon>Cheloneae</taxon>
        <taxon>Penstemon</taxon>
    </lineage>
</organism>
<keyword evidence="5 8" id="KW-0812">Transmembrane</keyword>
<accession>A0ABD3S0W7</accession>
<dbReference type="GO" id="GO:0005886">
    <property type="term" value="C:plasma membrane"/>
    <property type="evidence" value="ECO:0007669"/>
    <property type="project" value="UniProtKB-SubCell"/>
</dbReference>
<feature type="domain" description="Casparian strip membrane protein" evidence="9">
    <location>
        <begin position="33"/>
        <end position="175"/>
    </location>
</feature>
<evidence type="ECO:0000256" key="1">
    <source>
        <dbReference type="ARBA" id="ARBA00004651"/>
    </source>
</evidence>
<keyword evidence="11" id="KW-1185">Reference proteome</keyword>
<feature type="transmembrane region" description="Helical" evidence="8">
    <location>
        <begin position="118"/>
        <end position="139"/>
    </location>
</feature>
<feature type="transmembrane region" description="Helical" evidence="8">
    <location>
        <begin position="39"/>
        <end position="58"/>
    </location>
</feature>
<dbReference type="Proteomes" id="UP001634393">
    <property type="component" value="Unassembled WGS sequence"/>
</dbReference>
<evidence type="ECO:0000256" key="8">
    <source>
        <dbReference type="RuleBase" id="RU361233"/>
    </source>
</evidence>
<keyword evidence="6 8" id="KW-1133">Transmembrane helix</keyword>
<reference evidence="10 11" key="1">
    <citation type="submission" date="2024-12" db="EMBL/GenBank/DDBJ databases">
        <title>The unique morphological basis and parallel evolutionary history of personate flowers in Penstemon.</title>
        <authorList>
            <person name="Depatie T.H."/>
            <person name="Wessinger C.A."/>
        </authorList>
    </citation>
    <scope>NUCLEOTIDE SEQUENCE [LARGE SCALE GENOMIC DNA]</scope>
    <source>
        <strain evidence="10">WTNN_2</strain>
        <tissue evidence="10">Leaf</tissue>
    </source>
</reference>
<dbReference type="AlphaFoldDB" id="A0ABD3S0W7"/>